<dbReference type="Proteomes" id="UP001152795">
    <property type="component" value="Unassembled WGS sequence"/>
</dbReference>
<dbReference type="InterPro" id="IPR047153">
    <property type="entry name" value="TRIM45/56/19-like"/>
</dbReference>
<dbReference type="InterPro" id="IPR000315">
    <property type="entry name" value="Znf_B-box"/>
</dbReference>
<proteinExistence type="predicted"/>
<dbReference type="CDD" id="cd19757">
    <property type="entry name" value="Bbox1"/>
    <property type="match status" value="1"/>
</dbReference>
<reference evidence="1" key="1">
    <citation type="submission" date="2020-04" db="EMBL/GenBank/DDBJ databases">
        <authorList>
            <person name="Alioto T."/>
            <person name="Alioto T."/>
            <person name="Gomez Garrido J."/>
        </authorList>
    </citation>
    <scope>NUCLEOTIDE SEQUENCE</scope>
    <source>
        <strain evidence="1">A484AB</strain>
    </source>
</reference>
<accession>A0A6S7FY10</accession>
<organism evidence="1 2">
    <name type="scientific">Paramuricea clavata</name>
    <name type="common">Red gorgonian</name>
    <name type="synonym">Violescent sea-whip</name>
    <dbReference type="NCBI Taxonomy" id="317549"/>
    <lineage>
        <taxon>Eukaryota</taxon>
        <taxon>Metazoa</taxon>
        <taxon>Cnidaria</taxon>
        <taxon>Anthozoa</taxon>
        <taxon>Octocorallia</taxon>
        <taxon>Malacalcyonacea</taxon>
        <taxon>Plexauridae</taxon>
        <taxon>Paramuricea</taxon>
    </lineage>
</organism>
<dbReference type="OrthoDB" id="784962at2759"/>
<protein>
    <submittedName>
        <fullName evidence="1">Nuclear factor 7, brain-like</fullName>
    </submittedName>
</protein>
<name>A0A6S7FY10_PARCT</name>
<dbReference type="GO" id="GO:0008270">
    <property type="term" value="F:zinc ion binding"/>
    <property type="evidence" value="ECO:0007669"/>
    <property type="project" value="InterPro"/>
</dbReference>
<dbReference type="PANTHER" id="PTHR25462:SF296">
    <property type="entry name" value="MEIOTIC P26, ISOFORM F"/>
    <property type="match status" value="1"/>
</dbReference>
<dbReference type="PROSITE" id="PS50119">
    <property type="entry name" value="ZF_BBOX"/>
    <property type="match status" value="1"/>
</dbReference>
<gene>
    <name evidence="1" type="ORF">PACLA_8A076164</name>
</gene>
<dbReference type="AlphaFoldDB" id="A0A6S7FY10"/>
<dbReference type="Gene3D" id="3.30.160.60">
    <property type="entry name" value="Classic Zinc Finger"/>
    <property type="match status" value="1"/>
</dbReference>
<keyword evidence="2" id="KW-1185">Reference proteome</keyword>
<comment type="caution">
    <text evidence="1">The sequence shown here is derived from an EMBL/GenBank/DDBJ whole genome shotgun (WGS) entry which is preliminary data.</text>
</comment>
<evidence type="ECO:0000313" key="1">
    <source>
        <dbReference type="EMBL" id="CAB3979061.1"/>
    </source>
</evidence>
<sequence length="312" mass="35722">MATPNHSVCLEYCSGSVATLYCPQCSAIYCADCFSREHDGNKRKEAHQPVNKIPELCKKHGHSLEFYDLTQQTIVCLLCVKEDFPTNRYDLLGNVVDTRHKSRLRKCIDKGREKIASYHEDVLKSFEEEKEAFLSTVQICKLEIKAHFDALREALAKREQELTRHLDVTSKLFLVNSPYHEVKDRCTKLQSAIEEAEQLMNDEPEKVAREQPSYMARVQSASKSLIKEPGELNLPTISVEFDNSMSSLIPKHGELLEGENGLDDCCCCFCCCWLRDKMGIDGKYQNAKNKEYDATAEKPYSALYKFLYFSLK</sequence>
<dbReference type="PANTHER" id="PTHR25462">
    <property type="entry name" value="BONUS, ISOFORM C-RELATED"/>
    <property type="match status" value="1"/>
</dbReference>
<evidence type="ECO:0000313" key="2">
    <source>
        <dbReference type="Proteomes" id="UP001152795"/>
    </source>
</evidence>
<dbReference type="EMBL" id="CACRXK020000163">
    <property type="protein sequence ID" value="CAB3979061.1"/>
    <property type="molecule type" value="Genomic_DNA"/>
</dbReference>